<dbReference type="AlphaFoldDB" id="A0A2X3BDJ7"/>
<proteinExistence type="predicted"/>
<accession>A0A2X3BDJ7</accession>
<gene>
    <name evidence="3" type="ORF">NCTC13102_00167</name>
</gene>
<evidence type="ECO:0000256" key="1">
    <source>
        <dbReference type="SAM" id="MobiDB-lite"/>
    </source>
</evidence>
<dbReference type="InterPro" id="IPR006837">
    <property type="entry name" value="Divergent_DAC"/>
</dbReference>
<keyword evidence="2" id="KW-0812">Transmembrane</keyword>
<name>A0A2X3BDJ7_9HELI</name>
<keyword evidence="2" id="KW-1133">Transmembrane helix</keyword>
<feature type="compositionally biased region" description="Low complexity" evidence="1">
    <location>
        <begin position="58"/>
        <end position="70"/>
    </location>
</feature>
<feature type="compositionally biased region" description="Basic and acidic residues" evidence="1">
    <location>
        <begin position="99"/>
        <end position="115"/>
    </location>
</feature>
<dbReference type="Pfam" id="PF04748">
    <property type="entry name" value="Polysacc_deac_2"/>
    <property type="match status" value="1"/>
</dbReference>
<feature type="region of interest" description="Disordered" evidence="1">
    <location>
        <begin position="493"/>
        <end position="527"/>
    </location>
</feature>
<feature type="compositionally biased region" description="Basic and acidic residues" evidence="1">
    <location>
        <begin position="494"/>
        <end position="503"/>
    </location>
</feature>
<sequence length="527" mass="59508">MNSSRLLKTLKIISTIAAIAILCICGYFGYEFYQSQTHQTQESTPKIAESSPESNPIQSNTESNTQSSTEASPLDKITTDLDEQWASILDKAQNAKQSQEQDSKQDKDQNREQSKEQAQNLESSQPQNPKHSAKATKSKPQATTSRAKKPYLAIIMDDMAYQSQLSELKKLNLRITPSFFPVSEDSKDTAKMAKTMPFYMVHLPLEAEHAQHSHHQWILTGSSLQSIRDNIATIKKDFPNLQYINNHTGSKFSASLIDMQNLLFVLNEYGIDFVDSRTTPHTAAPEIYKQSKRALLYRDVFLDNEQNTAYTLKQLQLAISIAKKKGYAIAICHPHTSTFKALKIAKEKLFDEVELVYIKDLPIAQNRPPLHITISAENAEFLPHSQATKDSLLSESTSKTAESAESIERQRPSKIDQSVFEEVKRTQALQQKQNPKSKNPKSTSHNPATYTTQETITATTQECEQSEIEAFISGCPMPKGYKEQSGFINLQWSKEQHTKENTKTNKNNNSTQISHKPKDFLDIENTQ</sequence>
<dbReference type="RefSeq" id="WP_112058209.1">
    <property type="nucleotide sequence ID" value="NZ_UAWL01000006.1"/>
</dbReference>
<dbReference type="SUPFAM" id="SSF88713">
    <property type="entry name" value="Glycoside hydrolase/deacetylase"/>
    <property type="match status" value="1"/>
</dbReference>
<feature type="compositionally biased region" description="Low complexity" evidence="1">
    <location>
        <begin position="391"/>
        <end position="404"/>
    </location>
</feature>
<reference evidence="3 4" key="1">
    <citation type="submission" date="2018-06" db="EMBL/GenBank/DDBJ databases">
        <authorList>
            <consortium name="Pathogen Informatics"/>
            <person name="Doyle S."/>
        </authorList>
    </citation>
    <scope>NUCLEOTIDE SEQUENCE [LARGE SCALE GENOMIC DNA]</scope>
    <source>
        <strain evidence="3 4">NCTC13102</strain>
    </source>
</reference>
<feature type="region of interest" description="Disordered" evidence="1">
    <location>
        <begin position="41"/>
        <end position="73"/>
    </location>
</feature>
<dbReference type="CDD" id="cd10936">
    <property type="entry name" value="CE4_DAC2"/>
    <property type="match status" value="1"/>
</dbReference>
<dbReference type="InterPro" id="IPR011330">
    <property type="entry name" value="Glyco_hydro/deAcase_b/a-brl"/>
</dbReference>
<feature type="compositionally biased region" description="Polar residues" evidence="1">
    <location>
        <begin position="116"/>
        <end position="130"/>
    </location>
</feature>
<evidence type="ECO:0000313" key="3">
    <source>
        <dbReference type="EMBL" id="SQB97436.1"/>
    </source>
</evidence>
<dbReference type="PANTHER" id="PTHR30105:SF2">
    <property type="entry name" value="DIVERGENT POLYSACCHARIDE DEACETYLASE SUPERFAMILY"/>
    <property type="match status" value="1"/>
</dbReference>
<dbReference type="Proteomes" id="UP000250166">
    <property type="component" value="Unassembled WGS sequence"/>
</dbReference>
<feature type="region of interest" description="Disordered" evidence="1">
    <location>
        <begin position="387"/>
        <end position="449"/>
    </location>
</feature>
<keyword evidence="2" id="KW-0472">Membrane</keyword>
<organism evidence="3 4">
    <name type="scientific">Helicobacter fennelliae</name>
    <dbReference type="NCBI Taxonomy" id="215"/>
    <lineage>
        <taxon>Bacteria</taxon>
        <taxon>Pseudomonadati</taxon>
        <taxon>Campylobacterota</taxon>
        <taxon>Epsilonproteobacteria</taxon>
        <taxon>Campylobacterales</taxon>
        <taxon>Helicobacteraceae</taxon>
        <taxon>Helicobacter</taxon>
    </lineage>
</organism>
<protein>
    <submittedName>
        <fullName evidence="3">Divergent polysaccharide deacetylase</fullName>
    </submittedName>
</protein>
<dbReference type="Gene3D" id="3.20.20.370">
    <property type="entry name" value="Glycoside hydrolase/deacetylase"/>
    <property type="match status" value="1"/>
</dbReference>
<evidence type="ECO:0000256" key="2">
    <source>
        <dbReference type="SAM" id="Phobius"/>
    </source>
</evidence>
<feature type="compositionally biased region" description="Low complexity" evidence="1">
    <location>
        <begin position="430"/>
        <end position="449"/>
    </location>
</feature>
<evidence type="ECO:0000313" key="4">
    <source>
        <dbReference type="Proteomes" id="UP000250166"/>
    </source>
</evidence>
<dbReference type="PANTHER" id="PTHR30105">
    <property type="entry name" value="UNCHARACTERIZED YIBQ-RELATED"/>
    <property type="match status" value="1"/>
</dbReference>
<feature type="region of interest" description="Disordered" evidence="1">
    <location>
        <begin position="92"/>
        <end position="146"/>
    </location>
</feature>
<feature type="transmembrane region" description="Helical" evidence="2">
    <location>
        <begin position="12"/>
        <end position="30"/>
    </location>
</feature>
<dbReference type="GO" id="GO:0005975">
    <property type="term" value="P:carbohydrate metabolic process"/>
    <property type="evidence" value="ECO:0007669"/>
    <property type="project" value="InterPro"/>
</dbReference>
<dbReference type="EMBL" id="UAWL01000006">
    <property type="protein sequence ID" value="SQB97436.1"/>
    <property type="molecule type" value="Genomic_DNA"/>
</dbReference>